<dbReference type="InterPro" id="IPR033121">
    <property type="entry name" value="PEPTIDASE_A1"/>
</dbReference>
<dbReference type="EMBL" id="QWIP01000223">
    <property type="protein sequence ID" value="RMY68787.1"/>
    <property type="molecule type" value="Genomic_DNA"/>
</dbReference>
<gene>
    <name evidence="6" type="ORF">D0863_06880</name>
</gene>
<accession>A0A3M7DXI0</accession>
<keyword evidence="4" id="KW-0645">Protease</keyword>
<organism evidence="6 7">
    <name type="scientific">Hortaea werneckii</name>
    <name type="common">Black yeast</name>
    <name type="synonym">Cladosporium werneckii</name>
    <dbReference type="NCBI Taxonomy" id="91943"/>
    <lineage>
        <taxon>Eukaryota</taxon>
        <taxon>Fungi</taxon>
        <taxon>Dikarya</taxon>
        <taxon>Ascomycota</taxon>
        <taxon>Pezizomycotina</taxon>
        <taxon>Dothideomycetes</taxon>
        <taxon>Dothideomycetidae</taxon>
        <taxon>Mycosphaerellales</taxon>
        <taxon>Teratosphaeriaceae</taxon>
        <taxon>Hortaea</taxon>
    </lineage>
</organism>
<dbReference type="InterPro" id="IPR001461">
    <property type="entry name" value="Aspartic_peptidase_A1"/>
</dbReference>
<comment type="similarity">
    <text evidence="1 4">Belongs to the peptidase A1 family.</text>
</comment>
<dbReference type="VEuPathDB" id="FungiDB:BTJ68_06068"/>
<dbReference type="PRINTS" id="PR00792">
    <property type="entry name" value="PEPSIN"/>
</dbReference>
<dbReference type="Gene3D" id="2.40.70.10">
    <property type="entry name" value="Acid Proteases"/>
    <property type="match status" value="2"/>
</dbReference>
<dbReference type="InterPro" id="IPR001969">
    <property type="entry name" value="Aspartic_peptidase_AS"/>
</dbReference>
<dbReference type="GO" id="GO:0006508">
    <property type="term" value="P:proteolysis"/>
    <property type="evidence" value="ECO:0007669"/>
    <property type="project" value="UniProtKB-KW"/>
</dbReference>
<feature type="active site" evidence="3">
    <location>
        <position position="163"/>
    </location>
</feature>
<reference evidence="6 7" key="1">
    <citation type="journal article" date="2018" name="BMC Genomics">
        <title>Genomic evidence for intraspecific hybridization in a clonal and extremely halotolerant yeast.</title>
        <authorList>
            <person name="Gostincar C."/>
            <person name="Stajich J.E."/>
            <person name="Zupancic J."/>
            <person name="Zalar P."/>
            <person name="Gunde-Cimerman N."/>
        </authorList>
    </citation>
    <scope>NUCLEOTIDE SEQUENCE [LARGE SCALE GENOMIC DNA]</scope>
    <source>
        <strain evidence="6 7">EXF-2682</strain>
    </source>
</reference>
<sequence length="519" mass="56866">MPNRPLRTGTTASVAKHALARTRVLRNKKTRRRGWIIAVFSIYQERLMAKLLLYAGAVAALKATTNVPIVGDHLTVSRLPSAYRPSALSDLKITNNVVQLTRKDSYSLSSLYVHQLRRQAREENGLPVSRAVNGTVQMYSAQAGQVFLAPATIGDQERLFVIDSGSSDPWVVHKEFTCLNYFTGLVQDDYLCYFGQPLDPDLSETFNLLPNQNFNISYADGEYLNGDMATETFTMGGITVPQQTFGLVDYAAWFGDGYSSGLIGFAYRTLTSAYAGNDPKQDIPGRTLMYNPLFVNMYLNEGVPPVFSIAIDRDWDAGGVMALGGIPDIPHSPVFVSTPIIPVGVNLSSGAAVYEFYTIVIDGFAVSADQETIFNSYNNDNPRKTSLLRHQTEAIVDSGTSLLYIADEVAEAIATSFNPPAIWDYDHDVWAVQCDAVAPVFGVGISSKIFYVNGLDMKVQVSETDCISGIQPNFGGLTILGDGWMKNVISVFDVGAERMQFAARQYYNLTGEAVVRAST</sequence>
<dbReference type="SUPFAM" id="SSF50630">
    <property type="entry name" value="Acid proteases"/>
    <property type="match status" value="1"/>
</dbReference>
<dbReference type="InterPro" id="IPR034164">
    <property type="entry name" value="Pepsin-like_dom"/>
</dbReference>
<dbReference type="Pfam" id="PF00026">
    <property type="entry name" value="Asp"/>
    <property type="match status" value="1"/>
</dbReference>
<dbReference type="GO" id="GO:0004190">
    <property type="term" value="F:aspartic-type endopeptidase activity"/>
    <property type="evidence" value="ECO:0007669"/>
    <property type="project" value="UniProtKB-KW"/>
</dbReference>
<proteinExistence type="inferred from homology"/>
<comment type="caution">
    <text evidence="6">The sequence shown here is derived from an EMBL/GenBank/DDBJ whole genome shotgun (WGS) entry which is preliminary data.</text>
</comment>
<evidence type="ECO:0000313" key="7">
    <source>
        <dbReference type="Proteomes" id="UP000269276"/>
    </source>
</evidence>
<evidence type="ECO:0000256" key="3">
    <source>
        <dbReference type="PIRSR" id="PIRSR601461-1"/>
    </source>
</evidence>
<feature type="active site" evidence="3">
    <location>
        <position position="397"/>
    </location>
</feature>
<keyword evidence="4" id="KW-0378">Hydrolase</keyword>
<evidence type="ECO:0000259" key="5">
    <source>
        <dbReference type="PROSITE" id="PS51767"/>
    </source>
</evidence>
<dbReference type="PROSITE" id="PS00141">
    <property type="entry name" value="ASP_PROTEASE"/>
    <property type="match status" value="1"/>
</dbReference>
<evidence type="ECO:0000256" key="4">
    <source>
        <dbReference type="RuleBase" id="RU000454"/>
    </source>
</evidence>
<dbReference type="GO" id="GO:0000324">
    <property type="term" value="C:fungal-type vacuole"/>
    <property type="evidence" value="ECO:0007669"/>
    <property type="project" value="TreeGrafter"/>
</dbReference>
<dbReference type="Proteomes" id="UP000269276">
    <property type="component" value="Unassembled WGS sequence"/>
</dbReference>
<feature type="domain" description="Peptidase A1" evidence="5">
    <location>
        <begin position="147"/>
        <end position="502"/>
    </location>
</feature>
<evidence type="ECO:0000256" key="2">
    <source>
        <dbReference type="ARBA" id="ARBA00022750"/>
    </source>
</evidence>
<name>A0A3M7DXI0_HORWE</name>
<dbReference type="OrthoDB" id="15189at2759"/>
<dbReference type="PROSITE" id="PS51767">
    <property type="entry name" value="PEPTIDASE_A1"/>
    <property type="match status" value="1"/>
</dbReference>
<protein>
    <recommendedName>
        <fullName evidence="5">Peptidase A1 domain-containing protein</fullName>
    </recommendedName>
</protein>
<dbReference type="PANTHER" id="PTHR47966">
    <property type="entry name" value="BETA-SITE APP-CLEAVING ENZYME, ISOFORM A-RELATED"/>
    <property type="match status" value="1"/>
</dbReference>
<keyword evidence="2 4" id="KW-0064">Aspartyl protease</keyword>
<evidence type="ECO:0000313" key="6">
    <source>
        <dbReference type="EMBL" id="RMY68787.1"/>
    </source>
</evidence>
<dbReference type="AlphaFoldDB" id="A0A3M7DXI0"/>
<dbReference type="InterPro" id="IPR021109">
    <property type="entry name" value="Peptidase_aspartic_dom_sf"/>
</dbReference>
<dbReference type="PANTHER" id="PTHR47966:SF47">
    <property type="entry name" value="ENDOPEPTIDASE, PUTATIVE (AFU_ORTHOLOGUE AFUA_3G01220)-RELATED"/>
    <property type="match status" value="1"/>
</dbReference>
<dbReference type="CDD" id="cd05471">
    <property type="entry name" value="pepsin_like"/>
    <property type="match status" value="1"/>
</dbReference>
<evidence type="ECO:0000256" key="1">
    <source>
        <dbReference type="ARBA" id="ARBA00007447"/>
    </source>
</evidence>